<dbReference type="PANTHER" id="PTHR36222:SF1">
    <property type="entry name" value="SERINE PROTEASE INHIBITOR RV3364C"/>
    <property type="match status" value="1"/>
</dbReference>
<dbReference type="InterPro" id="IPR053141">
    <property type="entry name" value="Mycobact_SerProt_Inhib_Rv3364c"/>
</dbReference>
<dbReference type="RefSeq" id="WP_255918006.1">
    <property type="nucleotide sequence ID" value="NZ_JANFNG010000001.1"/>
</dbReference>
<dbReference type="Pfam" id="PF03259">
    <property type="entry name" value="Robl_LC7"/>
    <property type="match status" value="1"/>
</dbReference>
<dbReference type="EMBL" id="JANFNG010000001">
    <property type="protein sequence ID" value="MCQ4079154.1"/>
    <property type="molecule type" value="Genomic_DNA"/>
</dbReference>
<dbReference type="InterPro" id="IPR004942">
    <property type="entry name" value="Roadblock/LAMTOR2_dom"/>
</dbReference>
<dbReference type="Proteomes" id="UP001057702">
    <property type="component" value="Unassembled WGS sequence"/>
</dbReference>
<protein>
    <submittedName>
        <fullName evidence="2">Roadblock/LC7 domain-containing protein</fullName>
    </submittedName>
</protein>
<organism evidence="2 3">
    <name type="scientific">Streptomyces humicola</name>
    <dbReference type="NCBI Taxonomy" id="2953240"/>
    <lineage>
        <taxon>Bacteria</taxon>
        <taxon>Bacillati</taxon>
        <taxon>Actinomycetota</taxon>
        <taxon>Actinomycetes</taxon>
        <taxon>Kitasatosporales</taxon>
        <taxon>Streptomycetaceae</taxon>
        <taxon>Streptomyces</taxon>
    </lineage>
</organism>
<evidence type="ECO:0000259" key="1">
    <source>
        <dbReference type="SMART" id="SM00960"/>
    </source>
</evidence>
<gene>
    <name evidence="2" type="ORF">NGB36_00620</name>
</gene>
<keyword evidence="3" id="KW-1185">Reference proteome</keyword>
<dbReference type="PANTHER" id="PTHR36222">
    <property type="entry name" value="SERINE PROTEASE INHIBITOR RV3364C"/>
    <property type="match status" value="1"/>
</dbReference>
<name>A0ABT1PNB8_9ACTN</name>
<accession>A0ABT1PNB8</accession>
<reference evidence="2" key="1">
    <citation type="submission" date="2022-06" db="EMBL/GenBank/DDBJ databases">
        <title>Draft genome sequence of Streptomyces sp. RB6PN25 isolated from peat swamp forest in Thailand.</title>
        <authorList>
            <person name="Duangmal K."/>
            <person name="Klaysubun C."/>
        </authorList>
    </citation>
    <scope>NUCLEOTIDE SEQUENCE</scope>
    <source>
        <strain evidence="2">RB6PN25</strain>
    </source>
</reference>
<comment type="caution">
    <text evidence="2">The sequence shown here is derived from an EMBL/GenBank/DDBJ whole genome shotgun (WGS) entry which is preliminary data.</text>
</comment>
<sequence length="144" mass="14921">MVNPSPYGQPSDLDWLLTNFAKQVPHVRSALVASADGLKKYVHGLDPDGADKLAAIASGLCSLARSSSVTFGGSPVVRQVIAELDDTLLFVSSAGSGALLAVIASSEADAGVIGYEMAQLVRRVPSYLATPPRFEPAPPGSTVR</sequence>
<dbReference type="SUPFAM" id="SSF103196">
    <property type="entry name" value="Roadblock/LC7 domain"/>
    <property type="match status" value="1"/>
</dbReference>
<dbReference type="SMART" id="SM00960">
    <property type="entry name" value="Robl_LC7"/>
    <property type="match status" value="1"/>
</dbReference>
<evidence type="ECO:0000313" key="3">
    <source>
        <dbReference type="Proteomes" id="UP001057702"/>
    </source>
</evidence>
<proteinExistence type="predicted"/>
<evidence type="ECO:0000313" key="2">
    <source>
        <dbReference type="EMBL" id="MCQ4079154.1"/>
    </source>
</evidence>
<dbReference type="Gene3D" id="3.30.450.30">
    <property type="entry name" value="Dynein light chain 2a, cytoplasmic"/>
    <property type="match status" value="1"/>
</dbReference>
<feature type="domain" description="Roadblock/LAMTOR2" evidence="1">
    <location>
        <begin position="14"/>
        <end position="104"/>
    </location>
</feature>